<protein>
    <submittedName>
        <fullName evidence="3">Uncharacterized protein</fullName>
    </submittedName>
</protein>
<dbReference type="EMBL" id="JACHDO010000001">
    <property type="protein sequence ID" value="MBB5493134.1"/>
    <property type="molecule type" value="Genomic_DNA"/>
</dbReference>
<evidence type="ECO:0000313" key="4">
    <source>
        <dbReference type="Proteomes" id="UP000579647"/>
    </source>
</evidence>
<dbReference type="AlphaFoldDB" id="A0A840WAG0"/>
<reference evidence="3 4" key="1">
    <citation type="submission" date="2020-08" db="EMBL/GenBank/DDBJ databases">
        <title>Sequencing the genomes of 1000 actinobacteria strains.</title>
        <authorList>
            <person name="Klenk H.-P."/>
        </authorList>
    </citation>
    <scope>NUCLEOTIDE SEQUENCE [LARGE SCALE GENOMIC DNA]</scope>
    <source>
        <strain evidence="3 4">DSM 44598</strain>
    </source>
</reference>
<proteinExistence type="predicted"/>
<dbReference type="Proteomes" id="UP000579647">
    <property type="component" value="Unassembled WGS sequence"/>
</dbReference>
<keyword evidence="2" id="KW-0812">Transmembrane</keyword>
<gene>
    <name evidence="3" type="ORF">HNR07_004271</name>
</gene>
<keyword evidence="4" id="KW-1185">Reference proteome</keyword>
<dbReference type="RefSeq" id="WP_184366440.1">
    <property type="nucleotide sequence ID" value="NZ_BAAAKM010000084.1"/>
</dbReference>
<evidence type="ECO:0000313" key="3">
    <source>
        <dbReference type="EMBL" id="MBB5493134.1"/>
    </source>
</evidence>
<sequence length="152" mass="17046">MSENPPGPPVPPRKKRSAWKLIVLGIVGVAALGLLWSYLDYRRAVANSLTPEHAQILSDVWNSYELGEKYRLCGTIDRPDEEAGLARFGLHYVQEVDRRGEELRDVGVPTDVARKDAANQVCDQTFGGTPWWDERETRPDGPLPISDFLESD</sequence>
<organism evidence="3 4">
    <name type="scientific">Nocardiopsis metallicus</name>
    <dbReference type="NCBI Taxonomy" id="179819"/>
    <lineage>
        <taxon>Bacteria</taxon>
        <taxon>Bacillati</taxon>
        <taxon>Actinomycetota</taxon>
        <taxon>Actinomycetes</taxon>
        <taxon>Streptosporangiales</taxon>
        <taxon>Nocardiopsidaceae</taxon>
        <taxon>Nocardiopsis</taxon>
    </lineage>
</organism>
<feature type="transmembrane region" description="Helical" evidence="2">
    <location>
        <begin position="21"/>
        <end position="39"/>
    </location>
</feature>
<evidence type="ECO:0000256" key="1">
    <source>
        <dbReference type="SAM" id="MobiDB-lite"/>
    </source>
</evidence>
<name>A0A840WAG0_9ACTN</name>
<feature type="region of interest" description="Disordered" evidence="1">
    <location>
        <begin position="127"/>
        <end position="152"/>
    </location>
</feature>
<keyword evidence="2" id="KW-1133">Transmembrane helix</keyword>
<evidence type="ECO:0000256" key="2">
    <source>
        <dbReference type="SAM" id="Phobius"/>
    </source>
</evidence>
<accession>A0A840WAG0</accession>
<keyword evidence="2" id="KW-0472">Membrane</keyword>
<comment type="caution">
    <text evidence="3">The sequence shown here is derived from an EMBL/GenBank/DDBJ whole genome shotgun (WGS) entry which is preliminary data.</text>
</comment>